<organism evidence="1 2">
    <name type="scientific">Podarcis lilfordi</name>
    <name type="common">Lilford's wall lizard</name>
    <dbReference type="NCBI Taxonomy" id="74358"/>
    <lineage>
        <taxon>Eukaryota</taxon>
        <taxon>Metazoa</taxon>
        <taxon>Chordata</taxon>
        <taxon>Craniata</taxon>
        <taxon>Vertebrata</taxon>
        <taxon>Euteleostomi</taxon>
        <taxon>Lepidosauria</taxon>
        <taxon>Squamata</taxon>
        <taxon>Bifurcata</taxon>
        <taxon>Unidentata</taxon>
        <taxon>Episquamata</taxon>
        <taxon>Laterata</taxon>
        <taxon>Lacertibaenia</taxon>
        <taxon>Lacertidae</taxon>
        <taxon>Podarcis</taxon>
    </lineage>
</organism>
<reference evidence="1" key="1">
    <citation type="submission" date="2022-12" db="EMBL/GenBank/DDBJ databases">
        <authorList>
            <person name="Alioto T."/>
            <person name="Alioto T."/>
            <person name="Gomez Garrido J."/>
        </authorList>
    </citation>
    <scope>NUCLEOTIDE SEQUENCE</scope>
</reference>
<sequence length="62" mass="6668">METVMMTVDVAPLGGDLESLLIVFPWTRRLFRNFGDLSDPAPSLGTSPALLARGQGGFFRAA</sequence>
<protein>
    <submittedName>
        <fullName evidence="1">Hemoglobin subunit beta-1-like</fullName>
    </submittedName>
</protein>
<name>A0AA35K924_9SAUR</name>
<keyword evidence="2" id="KW-1185">Reference proteome</keyword>
<dbReference type="EMBL" id="OX395129">
    <property type="protein sequence ID" value="CAI5773820.1"/>
    <property type="molecule type" value="Genomic_DNA"/>
</dbReference>
<accession>A0AA35K924</accession>
<dbReference type="AlphaFoldDB" id="A0AA35K924"/>
<gene>
    <name evidence="1" type="ORF">PODLI_1B009017</name>
</gene>
<proteinExistence type="predicted"/>
<evidence type="ECO:0000313" key="1">
    <source>
        <dbReference type="EMBL" id="CAI5773820.1"/>
    </source>
</evidence>
<evidence type="ECO:0000313" key="2">
    <source>
        <dbReference type="Proteomes" id="UP001178461"/>
    </source>
</evidence>
<dbReference type="Proteomes" id="UP001178461">
    <property type="component" value="Chromosome 4"/>
</dbReference>